<dbReference type="PROSITE" id="PS50102">
    <property type="entry name" value="RRM"/>
    <property type="match status" value="2"/>
</dbReference>
<dbReference type="Pfam" id="PF00076">
    <property type="entry name" value="RRM_1"/>
    <property type="match status" value="2"/>
</dbReference>
<dbReference type="CDD" id="cd12246">
    <property type="entry name" value="RRM1_U1A_like"/>
    <property type="match status" value="1"/>
</dbReference>
<dbReference type="Proteomes" id="UP000268093">
    <property type="component" value="Unassembled WGS sequence"/>
</dbReference>
<proteinExistence type="predicted"/>
<dbReference type="GO" id="GO:0008380">
    <property type="term" value="P:RNA splicing"/>
    <property type="evidence" value="ECO:0007669"/>
    <property type="project" value="UniProtKB-KW"/>
</dbReference>
<dbReference type="GO" id="GO:0030532">
    <property type="term" value="C:small nuclear ribonucleoprotein complex"/>
    <property type="evidence" value="ECO:0007669"/>
    <property type="project" value="UniProtKB-ARBA"/>
</dbReference>
<dbReference type="InterPro" id="IPR035979">
    <property type="entry name" value="RBD_domain_sf"/>
</dbReference>
<sequence length="288" mass="32040">MAQPTQNAPQQQPFIPPPIFFPGAPVPLPGPPPIAMPLVPQVPPIPVPKQPPCMTPNCTLYINNLNEKVKIPALKKTLENVFKQYGEIIDISAHGNFHRRGQAFVIFKDEESATRALKEVQHFVLYSKPMVIQYARTKSDAIAQLEGTIEEHKRKRLDEKEKRQREGPKKMAIDQPQASAGFPSTQTTPLFFPGYPGPGGPSAHIPDEYLPPNKILFLQNLPDATTDAMLAALFQQYPGFREVRMVPGKTGIAFVEYDSEPQASVAKDNLNAFQISLTHQIKVTFAKK</sequence>
<dbReference type="PANTHER" id="PTHR10501">
    <property type="entry name" value="U1 SMALL NUCLEAR RIBONUCLEOPROTEIN A/U2 SMALL NUCLEAR RIBONUCLEOPROTEIN B"/>
    <property type="match status" value="1"/>
</dbReference>
<accession>A0A433DA50</accession>
<name>A0A433DA50_9FUNG</name>
<protein>
    <submittedName>
        <fullName evidence="1">RNA-binding domain-containing protein</fullName>
    </submittedName>
</protein>
<dbReference type="Gene3D" id="3.30.70.330">
    <property type="match status" value="2"/>
</dbReference>
<evidence type="ECO:0000313" key="1">
    <source>
        <dbReference type="EMBL" id="RUP47735.1"/>
    </source>
</evidence>
<dbReference type="GO" id="GO:0003723">
    <property type="term" value="F:RNA binding"/>
    <property type="evidence" value="ECO:0007669"/>
    <property type="project" value="UniProtKB-UniRule"/>
</dbReference>
<reference evidence="1 2" key="1">
    <citation type="journal article" date="2018" name="New Phytol.">
        <title>Phylogenomics of Endogonaceae and evolution of mycorrhizas within Mucoromycota.</title>
        <authorList>
            <person name="Chang Y."/>
            <person name="Desiro A."/>
            <person name="Na H."/>
            <person name="Sandor L."/>
            <person name="Lipzen A."/>
            <person name="Clum A."/>
            <person name="Barry K."/>
            <person name="Grigoriev I.V."/>
            <person name="Martin F.M."/>
            <person name="Stajich J.E."/>
            <person name="Smith M.E."/>
            <person name="Bonito G."/>
            <person name="Spatafora J.W."/>
        </authorList>
    </citation>
    <scope>NUCLEOTIDE SEQUENCE [LARGE SCALE GENOMIC DNA]</scope>
    <source>
        <strain evidence="1 2">GMNB39</strain>
    </source>
</reference>
<keyword evidence="2" id="KW-1185">Reference proteome</keyword>
<dbReference type="GO" id="GO:0005681">
    <property type="term" value="C:spliceosomal complex"/>
    <property type="evidence" value="ECO:0007669"/>
    <property type="project" value="UniProtKB-KW"/>
</dbReference>
<organism evidence="1 2">
    <name type="scientific">Jimgerdemannia flammicorona</name>
    <dbReference type="NCBI Taxonomy" id="994334"/>
    <lineage>
        <taxon>Eukaryota</taxon>
        <taxon>Fungi</taxon>
        <taxon>Fungi incertae sedis</taxon>
        <taxon>Mucoromycota</taxon>
        <taxon>Mucoromycotina</taxon>
        <taxon>Endogonomycetes</taxon>
        <taxon>Endogonales</taxon>
        <taxon>Endogonaceae</taxon>
        <taxon>Jimgerdemannia</taxon>
    </lineage>
</organism>
<gene>
    <name evidence="1" type="ORF">BC936DRAFT_145397</name>
</gene>
<comment type="caution">
    <text evidence="1">The sequence shown here is derived from an EMBL/GenBank/DDBJ whole genome shotgun (WGS) entry which is preliminary data.</text>
</comment>
<dbReference type="EMBL" id="RBNI01004164">
    <property type="protein sequence ID" value="RUP47735.1"/>
    <property type="molecule type" value="Genomic_DNA"/>
</dbReference>
<dbReference type="GO" id="GO:0006397">
    <property type="term" value="P:mRNA processing"/>
    <property type="evidence" value="ECO:0007669"/>
    <property type="project" value="UniProtKB-KW"/>
</dbReference>
<dbReference type="InterPro" id="IPR000504">
    <property type="entry name" value="RRM_dom"/>
</dbReference>
<dbReference type="SUPFAM" id="SSF54928">
    <property type="entry name" value="RNA-binding domain, RBD"/>
    <property type="match status" value="1"/>
</dbReference>
<evidence type="ECO:0000313" key="2">
    <source>
        <dbReference type="Proteomes" id="UP000268093"/>
    </source>
</evidence>
<dbReference type="OrthoDB" id="266020at2759"/>
<dbReference type="CDD" id="cd12247">
    <property type="entry name" value="RRM2_U1A_like"/>
    <property type="match status" value="1"/>
</dbReference>
<dbReference type="SMART" id="SM00360">
    <property type="entry name" value="RRM"/>
    <property type="match status" value="2"/>
</dbReference>
<dbReference type="InterPro" id="IPR012677">
    <property type="entry name" value="Nucleotide-bd_a/b_plait_sf"/>
</dbReference>